<evidence type="ECO:0000313" key="1">
    <source>
        <dbReference type="EMBL" id="KAF8431213.1"/>
    </source>
</evidence>
<dbReference type="AlphaFoldDB" id="A0AAD4BIR5"/>
<dbReference type="EMBL" id="WHUW01000052">
    <property type="protein sequence ID" value="KAF8431213.1"/>
    <property type="molecule type" value="Genomic_DNA"/>
</dbReference>
<comment type="caution">
    <text evidence="1">The sequence shown here is derived from an EMBL/GenBank/DDBJ whole genome shotgun (WGS) entry which is preliminary data.</text>
</comment>
<name>A0AAD4BIR5_BOLED</name>
<reference evidence="1" key="2">
    <citation type="journal article" date="2020" name="Nat. Commun.">
        <title>Large-scale genome sequencing of mycorrhizal fungi provides insights into the early evolution of symbiotic traits.</title>
        <authorList>
            <person name="Miyauchi S."/>
            <person name="Kiss E."/>
            <person name="Kuo A."/>
            <person name="Drula E."/>
            <person name="Kohler A."/>
            <person name="Sanchez-Garcia M."/>
            <person name="Morin E."/>
            <person name="Andreopoulos B."/>
            <person name="Barry K.W."/>
            <person name="Bonito G."/>
            <person name="Buee M."/>
            <person name="Carver A."/>
            <person name="Chen C."/>
            <person name="Cichocki N."/>
            <person name="Clum A."/>
            <person name="Culley D."/>
            <person name="Crous P.W."/>
            <person name="Fauchery L."/>
            <person name="Girlanda M."/>
            <person name="Hayes R.D."/>
            <person name="Keri Z."/>
            <person name="LaButti K."/>
            <person name="Lipzen A."/>
            <person name="Lombard V."/>
            <person name="Magnuson J."/>
            <person name="Maillard F."/>
            <person name="Murat C."/>
            <person name="Nolan M."/>
            <person name="Ohm R.A."/>
            <person name="Pangilinan J."/>
            <person name="Pereira M.F."/>
            <person name="Perotto S."/>
            <person name="Peter M."/>
            <person name="Pfister S."/>
            <person name="Riley R."/>
            <person name="Sitrit Y."/>
            <person name="Stielow J.B."/>
            <person name="Szollosi G."/>
            <person name="Zifcakova L."/>
            <person name="Stursova M."/>
            <person name="Spatafora J.W."/>
            <person name="Tedersoo L."/>
            <person name="Vaario L.M."/>
            <person name="Yamada A."/>
            <person name="Yan M."/>
            <person name="Wang P."/>
            <person name="Xu J."/>
            <person name="Bruns T."/>
            <person name="Baldrian P."/>
            <person name="Vilgalys R."/>
            <person name="Dunand C."/>
            <person name="Henrissat B."/>
            <person name="Grigoriev I.V."/>
            <person name="Hibbett D."/>
            <person name="Nagy L.G."/>
            <person name="Martin F.M."/>
        </authorList>
    </citation>
    <scope>NUCLEOTIDE SEQUENCE</scope>
    <source>
        <strain evidence="1">BED1</strain>
    </source>
</reference>
<evidence type="ECO:0000313" key="2">
    <source>
        <dbReference type="Proteomes" id="UP001194468"/>
    </source>
</evidence>
<protein>
    <submittedName>
        <fullName evidence="1">Uncharacterized protein</fullName>
    </submittedName>
</protein>
<accession>A0AAD4BIR5</accession>
<proteinExistence type="predicted"/>
<keyword evidence="2" id="KW-1185">Reference proteome</keyword>
<gene>
    <name evidence="1" type="ORF">L210DRAFT_3651280</name>
</gene>
<organism evidence="1 2">
    <name type="scientific">Boletus edulis BED1</name>
    <dbReference type="NCBI Taxonomy" id="1328754"/>
    <lineage>
        <taxon>Eukaryota</taxon>
        <taxon>Fungi</taxon>
        <taxon>Dikarya</taxon>
        <taxon>Basidiomycota</taxon>
        <taxon>Agaricomycotina</taxon>
        <taxon>Agaricomycetes</taxon>
        <taxon>Agaricomycetidae</taxon>
        <taxon>Boletales</taxon>
        <taxon>Boletineae</taxon>
        <taxon>Boletaceae</taxon>
        <taxon>Boletoideae</taxon>
        <taxon>Boletus</taxon>
    </lineage>
</organism>
<dbReference type="Proteomes" id="UP001194468">
    <property type="component" value="Unassembled WGS sequence"/>
</dbReference>
<reference evidence="1" key="1">
    <citation type="submission" date="2019-10" db="EMBL/GenBank/DDBJ databases">
        <authorList>
            <consortium name="DOE Joint Genome Institute"/>
            <person name="Kuo A."/>
            <person name="Miyauchi S."/>
            <person name="Kiss E."/>
            <person name="Drula E."/>
            <person name="Kohler A."/>
            <person name="Sanchez-Garcia M."/>
            <person name="Andreopoulos B."/>
            <person name="Barry K.W."/>
            <person name="Bonito G."/>
            <person name="Buee M."/>
            <person name="Carver A."/>
            <person name="Chen C."/>
            <person name="Cichocki N."/>
            <person name="Clum A."/>
            <person name="Culley D."/>
            <person name="Crous P.W."/>
            <person name="Fauchery L."/>
            <person name="Girlanda M."/>
            <person name="Hayes R."/>
            <person name="Keri Z."/>
            <person name="LaButti K."/>
            <person name="Lipzen A."/>
            <person name="Lombard V."/>
            <person name="Magnuson J."/>
            <person name="Maillard F."/>
            <person name="Morin E."/>
            <person name="Murat C."/>
            <person name="Nolan M."/>
            <person name="Ohm R."/>
            <person name="Pangilinan J."/>
            <person name="Pereira M."/>
            <person name="Perotto S."/>
            <person name="Peter M."/>
            <person name="Riley R."/>
            <person name="Sitrit Y."/>
            <person name="Stielow B."/>
            <person name="Szollosi G."/>
            <person name="Zifcakova L."/>
            <person name="Stursova M."/>
            <person name="Spatafora J.W."/>
            <person name="Tedersoo L."/>
            <person name="Vaario L.-M."/>
            <person name="Yamada A."/>
            <person name="Yan M."/>
            <person name="Wang P."/>
            <person name="Xu J."/>
            <person name="Bruns T."/>
            <person name="Baldrian P."/>
            <person name="Vilgalys R."/>
            <person name="Henrissat B."/>
            <person name="Grigoriev I.V."/>
            <person name="Hibbett D."/>
            <person name="Nagy L.G."/>
            <person name="Martin F.M."/>
        </authorList>
    </citation>
    <scope>NUCLEOTIDE SEQUENCE</scope>
    <source>
        <strain evidence="1">BED1</strain>
    </source>
</reference>
<sequence>MPTRPSDLLSFDHEDTQYTPSQETLKLYASRCPTTQLPDRYRVTVANPNPPLVHFAFPAAISKLYKYAYKHNLLKFFANFPKMISPVSAFAATRHLSDEVQYELEIAWPFGQTADCGVILVLYNNYTMEEKMLINEDQEDVIEMVQEELGYDKSVRPKWYFDFHDEWRPGDEAE</sequence>